<gene>
    <name evidence="3" type="ORF">E0485_03765</name>
</gene>
<sequence>MKLGEGMTDQPVFYIVLIGLVIIVFAQILIKSNKTSSKPNTQAFEEFEQTVELFASDLEEQNEAIVQLFQDTKRDYELHLAKQTGKIEFLEKQSSEMAHEMAELRHMLSEIRLGIHAKESEQAAVQQIQSSEKLAAMETSPMSALVSTQAVIVEQAILDPMEVEPAVESEKTFPTVKDRYPEVFDLYENGKSIEYIAKKLGKNKGEVSLILMLSQQEEAAK</sequence>
<evidence type="ECO:0000256" key="2">
    <source>
        <dbReference type="SAM" id="Phobius"/>
    </source>
</evidence>
<dbReference type="Proteomes" id="UP000295418">
    <property type="component" value="Unassembled WGS sequence"/>
</dbReference>
<evidence type="ECO:0008006" key="5">
    <source>
        <dbReference type="Google" id="ProtNLM"/>
    </source>
</evidence>
<dbReference type="EMBL" id="SKFG01000002">
    <property type="protein sequence ID" value="TCZ79988.1"/>
    <property type="molecule type" value="Genomic_DNA"/>
</dbReference>
<protein>
    <recommendedName>
        <fullName evidence="5">DUF2802 domain-containing protein</fullName>
    </recommendedName>
</protein>
<keyword evidence="2" id="KW-0472">Membrane</keyword>
<name>A0A4R4ENQ1_9BACL</name>
<keyword evidence="2" id="KW-0812">Transmembrane</keyword>
<keyword evidence="2" id="KW-1133">Transmembrane helix</keyword>
<evidence type="ECO:0000313" key="4">
    <source>
        <dbReference type="Proteomes" id="UP000295418"/>
    </source>
</evidence>
<dbReference type="AlphaFoldDB" id="A0A4R4ENQ1"/>
<keyword evidence="4" id="KW-1185">Reference proteome</keyword>
<keyword evidence="1" id="KW-0175">Coiled coil</keyword>
<accession>A0A4R4ENQ1</accession>
<feature type="transmembrane region" description="Helical" evidence="2">
    <location>
        <begin position="12"/>
        <end position="30"/>
    </location>
</feature>
<organism evidence="3 4">
    <name type="scientific">Paenibacillus albiflavus</name>
    <dbReference type="NCBI Taxonomy" id="2545760"/>
    <lineage>
        <taxon>Bacteria</taxon>
        <taxon>Bacillati</taxon>
        <taxon>Bacillota</taxon>
        <taxon>Bacilli</taxon>
        <taxon>Bacillales</taxon>
        <taxon>Paenibacillaceae</taxon>
        <taxon>Paenibacillus</taxon>
    </lineage>
</organism>
<comment type="caution">
    <text evidence="3">The sequence shown here is derived from an EMBL/GenBank/DDBJ whole genome shotgun (WGS) entry which is preliminary data.</text>
</comment>
<reference evidence="3 4" key="1">
    <citation type="submission" date="2019-03" db="EMBL/GenBank/DDBJ databases">
        <authorList>
            <person name="Kim M.K.M."/>
        </authorList>
    </citation>
    <scope>NUCLEOTIDE SEQUENCE [LARGE SCALE GENOMIC DNA]</scope>
    <source>
        <strain evidence="3 4">18JY21-1</strain>
    </source>
</reference>
<proteinExistence type="predicted"/>
<evidence type="ECO:0000256" key="1">
    <source>
        <dbReference type="SAM" id="Coils"/>
    </source>
</evidence>
<feature type="coiled-coil region" evidence="1">
    <location>
        <begin position="73"/>
        <end position="107"/>
    </location>
</feature>
<evidence type="ECO:0000313" key="3">
    <source>
        <dbReference type="EMBL" id="TCZ79988.1"/>
    </source>
</evidence>